<evidence type="ECO:0000313" key="4">
    <source>
        <dbReference type="EMBL" id="ANV97523.1"/>
    </source>
</evidence>
<dbReference type="PANTHER" id="PTHR47245:SF2">
    <property type="entry name" value="PEPTIDYL-PROLYL CIS-TRANS ISOMERASE HP_0175-RELATED"/>
    <property type="match status" value="1"/>
</dbReference>
<protein>
    <recommendedName>
        <fullName evidence="3">PpiC domain-containing protein</fullName>
    </recommendedName>
</protein>
<organism evidence="4 5">
    <name type="scientific">Helicobacter enhydrae</name>
    <dbReference type="NCBI Taxonomy" id="222136"/>
    <lineage>
        <taxon>Bacteria</taxon>
        <taxon>Pseudomonadati</taxon>
        <taxon>Campylobacterota</taxon>
        <taxon>Epsilonproteobacteria</taxon>
        <taxon>Campylobacterales</taxon>
        <taxon>Helicobacteraceae</taxon>
        <taxon>Helicobacter</taxon>
    </lineage>
</organism>
<dbReference type="EMBL" id="CP016503">
    <property type="protein sequence ID" value="ANV97523.1"/>
    <property type="molecule type" value="Genomic_DNA"/>
</dbReference>
<dbReference type="OrthoDB" id="14196at2"/>
<evidence type="ECO:0000256" key="2">
    <source>
        <dbReference type="SAM" id="SignalP"/>
    </source>
</evidence>
<reference evidence="5" key="1">
    <citation type="submission" date="2016-07" db="EMBL/GenBank/DDBJ databases">
        <authorList>
            <person name="Florea S."/>
            <person name="Webb J.S."/>
            <person name="Jaromczyk J."/>
            <person name="Schardl C.L."/>
        </authorList>
    </citation>
    <scope>NUCLEOTIDE SEQUENCE [LARGE SCALE GENOMIC DNA]</scope>
    <source>
        <strain evidence="5">MIT 01-6242</strain>
    </source>
</reference>
<dbReference type="SUPFAM" id="SSF54534">
    <property type="entry name" value="FKBP-like"/>
    <property type="match status" value="1"/>
</dbReference>
<dbReference type="GO" id="GO:0003755">
    <property type="term" value="F:peptidyl-prolyl cis-trans isomerase activity"/>
    <property type="evidence" value="ECO:0007669"/>
    <property type="project" value="UniProtKB-KW"/>
</dbReference>
<accession>A0A1B1U437</accession>
<dbReference type="STRING" id="222136.BBW65_01290"/>
<sequence length="279" mass="31723">MMKKILVSSVVAGMLCVANAQTYAVVDGQKITDQDMSFFKQMVPGFDFARLNKDQKMEVINQLIERKLALLAAKKDNIQKNKEYKEALTSISNNLAIDFWVKAQREKFAQKAKVTEAEAKQFYDANQNRFIEQEADIRMIVVKTKEEAEAIIKDLKDKKGNALKEAFIKAANEKSIDPNVKQKQDGGNLGKIDRNQMLPQFVEAVFDLTPKSITLTPIQTQAGYHIIFLEDKTTPKTISFSEAKAGIENGLQNERINQMLVEEMKKMREKAKVKIEEIK</sequence>
<dbReference type="SUPFAM" id="SSF109998">
    <property type="entry name" value="Triger factor/SurA peptide-binding domain-like"/>
    <property type="match status" value="1"/>
</dbReference>
<feature type="chain" id="PRO_5008530162" description="PpiC domain-containing protein" evidence="2">
    <location>
        <begin position="21"/>
        <end position="279"/>
    </location>
</feature>
<dbReference type="AlphaFoldDB" id="A0A1B1U437"/>
<dbReference type="Gene3D" id="3.10.50.40">
    <property type="match status" value="1"/>
</dbReference>
<dbReference type="Pfam" id="PF13145">
    <property type="entry name" value="Rotamase_2"/>
    <property type="match status" value="1"/>
</dbReference>
<keyword evidence="1" id="KW-0413">Isomerase</keyword>
<dbReference type="KEGG" id="het:BBW65_01290"/>
<evidence type="ECO:0000259" key="3">
    <source>
        <dbReference type="PROSITE" id="PS50198"/>
    </source>
</evidence>
<dbReference type="InterPro" id="IPR050245">
    <property type="entry name" value="PrsA_foldase"/>
</dbReference>
<dbReference type="Proteomes" id="UP000092884">
    <property type="component" value="Chromosome"/>
</dbReference>
<keyword evidence="2" id="KW-0732">Signal</keyword>
<evidence type="ECO:0000256" key="1">
    <source>
        <dbReference type="PROSITE-ProRule" id="PRU00278"/>
    </source>
</evidence>
<name>A0A1B1U437_9HELI</name>
<gene>
    <name evidence="4" type="ORF">BBW65_01290</name>
</gene>
<keyword evidence="5" id="KW-1185">Reference proteome</keyword>
<keyword evidence="1" id="KW-0697">Rotamase</keyword>
<evidence type="ECO:0000313" key="5">
    <source>
        <dbReference type="Proteomes" id="UP000092884"/>
    </source>
</evidence>
<feature type="domain" description="PpiC" evidence="3">
    <location>
        <begin position="132"/>
        <end position="231"/>
    </location>
</feature>
<dbReference type="InterPro" id="IPR000297">
    <property type="entry name" value="PPIase_PpiC"/>
</dbReference>
<dbReference type="PROSITE" id="PS50198">
    <property type="entry name" value="PPIC_PPIASE_2"/>
    <property type="match status" value="1"/>
</dbReference>
<dbReference type="RefSeq" id="WP_066338649.1">
    <property type="nucleotide sequence ID" value="NZ_CP016503.1"/>
</dbReference>
<dbReference type="InterPro" id="IPR027304">
    <property type="entry name" value="Trigger_fact/SurA_dom_sf"/>
</dbReference>
<dbReference type="InterPro" id="IPR046357">
    <property type="entry name" value="PPIase_dom_sf"/>
</dbReference>
<dbReference type="Gene3D" id="1.10.8.1040">
    <property type="match status" value="1"/>
</dbReference>
<feature type="signal peptide" evidence="2">
    <location>
        <begin position="1"/>
        <end position="20"/>
    </location>
</feature>
<proteinExistence type="predicted"/>
<dbReference type="PANTHER" id="PTHR47245">
    <property type="entry name" value="PEPTIDYLPROLYL ISOMERASE"/>
    <property type="match status" value="1"/>
</dbReference>